<evidence type="ECO:0000313" key="1">
    <source>
        <dbReference type="EMBL" id="KAF2201150.1"/>
    </source>
</evidence>
<sequence>MGQLRNLVLLSIYQSAGLFPEIAYELGATIRDNCFRDKVIMYNNDNVFTQSISNNHEASAAIAFRQAYDNIFRDLLPSAIGYWERAQITLLAITSDPCLGIIVAVIDISRNVVGHPRSRTSTYNGPLFNGRESRKLDWRWAKYTVIKILFTLDKAEHPPGPHPNFHVDRLCFANSDPLPIQTRDDEQLNLLQVDG</sequence>
<accession>A0A9P4JL78</accession>
<name>A0A9P4JL78_9PLEO</name>
<dbReference type="OrthoDB" id="5599418at2759"/>
<gene>
    <name evidence="1" type="ORF">GQ43DRAFT_488015</name>
</gene>
<evidence type="ECO:0000313" key="2">
    <source>
        <dbReference type="Proteomes" id="UP000799536"/>
    </source>
</evidence>
<dbReference type="EMBL" id="ML993989">
    <property type="protein sequence ID" value="KAF2201150.1"/>
    <property type="molecule type" value="Genomic_DNA"/>
</dbReference>
<organism evidence="1 2">
    <name type="scientific">Delitschia confertaspora ATCC 74209</name>
    <dbReference type="NCBI Taxonomy" id="1513339"/>
    <lineage>
        <taxon>Eukaryota</taxon>
        <taxon>Fungi</taxon>
        <taxon>Dikarya</taxon>
        <taxon>Ascomycota</taxon>
        <taxon>Pezizomycotina</taxon>
        <taxon>Dothideomycetes</taxon>
        <taxon>Pleosporomycetidae</taxon>
        <taxon>Pleosporales</taxon>
        <taxon>Delitschiaceae</taxon>
        <taxon>Delitschia</taxon>
    </lineage>
</organism>
<proteinExistence type="predicted"/>
<comment type="caution">
    <text evidence="1">The sequence shown here is derived from an EMBL/GenBank/DDBJ whole genome shotgun (WGS) entry which is preliminary data.</text>
</comment>
<reference evidence="1" key="1">
    <citation type="journal article" date="2020" name="Stud. Mycol.">
        <title>101 Dothideomycetes genomes: a test case for predicting lifestyles and emergence of pathogens.</title>
        <authorList>
            <person name="Haridas S."/>
            <person name="Albert R."/>
            <person name="Binder M."/>
            <person name="Bloem J."/>
            <person name="Labutti K."/>
            <person name="Salamov A."/>
            <person name="Andreopoulos B."/>
            <person name="Baker S."/>
            <person name="Barry K."/>
            <person name="Bills G."/>
            <person name="Bluhm B."/>
            <person name="Cannon C."/>
            <person name="Castanera R."/>
            <person name="Culley D."/>
            <person name="Daum C."/>
            <person name="Ezra D."/>
            <person name="Gonzalez J."/>
            <person name="Henrissat B."/>
            <person name="Kuo A."/>
            <person name="Liang C."/>
            <person name="Lipzen A."/>
            <person name="Lutzoni F."/>
            <person name="Magnuson J."/>
            <person name="Mondo S."/>
            <person name="Nolan M."/>
            <person name="Ohm R."/>
            <person name="Pangilinan J."/>
            <person name="Park H.-J."/>
            <person name="Ramirez L."/>
            <person name="Alfaro M."/>
            <person name="Sun H."/>
            <person name="Tritt A."/>
            <person name="Yoshinaga Y."/>
            <person name="Zwiers L.-H."/>
            <person name="Turgeon B."/>
            <person name="Goodwin S."/>
            <person name="Spatafora J."/>
            <person name="Crous P."/>
            <person name="Grigoriev I."/>
        </authorList>
    </citation>
    <scope>NUCLEOTIDE SEQUENCE</scope>
    <source>
        <strain evidence="1">ATCC 74209</strain>
    </source>
</reference>
<dbReference type="AlphaFoldDB" id="A0A9P4JL78"/>
<dbReference type="Proteomes" id="UP000799536">
    <property type="component" value="Unassembled WGS sequence"/>
</dbReference>
<protein>
    <submittedName>
        <fullName evidence="1">Uncharacterized protein</fullName>
    </submittedName>
</protein>
<keyword evidence="2" id="KW-1185">Reference proteome</keyword>